<feature type="compositionally biased region" description="Basic and acidic residues" evidence="1">
    <location>
        <begin position="150"/>
        <end position="161"/>
    </location>
</feature>
<evidence type="ECO:0000313" key="3">
    <source>
        <dbReference type="Proteomes" id="UP000664859"/>
    </source>
</evidence>
<organism evidence="2 3">
    <name type="scientific">Tribonema minus</name>
    <dbReference type="NCBI Taxonomy" id="303371"/>
    <lineage>
        <taxon>Eukaryota</taxon>
        <taxon>Sar</taxon>
        <taxon>Stramenopiles</taxon>
        <taxon>Ochrophyta</taxon>
        <taxon>PX clade</taxon>
        <taxon>Xanthophyceae</taxon>
        <taxon>Tribonematales</taxon>
        <taxon>Tribonemataceae</taxon>
        <taxon>Tribonema</taxon>
    </lineage>
</organism>
<dbReference type="AlphaFoldDB" id="A0A835ZC51"/>
<comment type="caution">
    <text evidence="2">The sequence shown here is derived from an EMBL/GenBank/DDBJ whole genome shotgun (WGS) entry which is preliminary data.</text>
</comment>
<accession>A0A835ZC51</accession>
<reference evidence="2" key="1">
    <citation type="submission" date="2021-02" db="EMBL/GenBank/DDBJ databases">
        <title>First Annotated Genome of the Yellow-green Alga Tribonema minus.</title>
        <authorList>
            <person name="Mahan K.M."/>
        </authorList>
    </citation>
    <scope>NUCLEOTIDE SEQUENCE</scope>
    <source>
        <strain evidence="2">UTEX B ZZ1240</strain>
    </source>
</reference>
<evidence type="ECO:0000313" key="2">
    <source>
        <dbReference type="EMBL" id="KAG5187519.1"/>
    </source>
</evidence>
<dbReference type="Proteomes" id="UP000664859">
    <property type="component" value="Unassembled WGS sequence"/>
</dbReference>
<proteinExistence type="predicted"/>
<dbReference type="EMBL" id="JAFCMP010000089">
    <property type="protein sequence ID" value="KAG5187519.1"/>
    <property type="molecule type" value="Genomic_DNA"/>
</dbReference>
<feature type="region of interest" description="Disordered" evidence="1">
    <location>
        <begin position="46"/>
        <end position="74"/>
    </location>
</feature>
<name>A0A835ZC51_9STRA</name>
<sequence>MSLQRSSDLKVLRVVMAEAMRDGDTALLAKLTMDVLAQMQRIADGCHSPTKPSGAKSLSQAPVTASVESNEETGALRRRAAHAEAALRTETAARQRAQAQLAERDQRLSAETLARWRAQLALSEKDEASRAALRDAAAARQRVEKQLAEKEKELQTERAENAEEEEDLEQQVAKAKAETQKQTKTIMAYVRDLRKTHRQELAALQLSVDAKTAQLADTDNKATALKQQVTTLKQLVAELSAQQRSDDRPASGPACVPDCSAVAAAAAAAGAAAAVTGAAAAPAATKKKAGKGKARKRRCEAAAQRVCAGAAAAGPSAVSVQSVPASTFVPLPLFWWL</sequence>
<evidence type="ECO:0000256" key="1">
    <source>
        <dbReference type="SAM" id="MobiDB-lite"/>
    </source>
</evidence>
<protein>
    <submittedName>
        <fullName evidence="2">Uncharacterized protein</fullName>
    </submittedName>
</protein>
<keyword evidence="3" id="KW-1185">Reference proteome</keyword>
<feature type="region of interest" description="Disordered" evidence="1">
    <location>
        <begin position="150"/>
        <end position="172"/>
    </location>
</feature>
<gene>
    <name evidence="2" type="ORF">JKP88DRAFT_307244</name>
</gene>
<feature type="compositionally biased region" description="Polar residues" evidence="1">
    <location>
        <begin position="56"/>
        <end position="68"/>
    </location>
</feature>